<dbReference type="Proteomes" id="UP000009168">
    <property type="component" value="Unassembled WGS sequence"/>
</dbReference>
<keyword evidence="1" id="KW-0472">Membrane</keyword>
<proteinExistence type="predicted"/>
<protein>
    <submittedName>
        <fullName evidence="2">Transmembrane protein, putative</fullName>
    </submittedName>
</protein>
<dbReference type="InParanoid" id="W7XAC7"/>
<evidence type="ECO:0000313" key="3">
    <source>
        <dbReference type="Proteomes" id="UP000009168"/>
    </source>
</evidence>
<gene>
    <name evidence="2" type="ORF">TTHERM_000796754</name>
</gene>
<dbReference type="EMBL" id="GG662628">
    <property type="protein sequence ID" value="EWS73343.1"/>
    <property type="molecule type" value="Genomic_DNA"/>
</dbReference>
<accession>W7XAC7</accession>
<dbReference type="GeneID" id="24440719"/>
<keyword evidence="1 2" id="KW-0812">Transmembrane</keyword>
<feature type="transmembrane region" description="Helical" evidence="1">
    <location>
        <begin position="181"/>
        <end position="200"/>
    </location>
</feature>
<feature type="transmembrane region" description="Helical" evidence="1">
    <location>
        <begin position="21"/>
        <end position="39"/>
    </location>
</feature>
<name>W7XAC7_TETTS</name>
<dbReference type="RefSeq" id="XP_012654115.1">
    <property type="nucleotide sequence ID" value="XM_012798661.1"/>
</dbReference>
<evidence type="ECO:0000313" key="2">
    <source>
        <dbReference type="EMBL" id="EWS73343.1"/>
    </source>
</evidence>
<keyword evidence="3" id="KW-1185">Reference proteome</keyword>
<dbReference type="KEGG" id="tet:TTHERM_000796754"/>
<reference evidence="3" key="1">
    <citation type="journal article" date="2006" name="PLoS Biol.">
        <title>Macronuclear genome sequence of the ciliate Tetrahymena thermophila, a model eukaryote.</title>
        <authorList>
            <person name="Eisen J.A."/>
            <person name="Coyne R.S."/>
            <person name="Wu M."/>
            <person name="Wu D."/>
            <person name="Thiagarajan M."/>
            <person name="Wortman J.R."/>
            <person name="Badger J.H."/>
            <person name="Ren Q."/>
            <person name="Amedeo P."/>
            <person name="Jones K.M."/>
            <person name="Tallon L.J."/>
            <person name="Delcher A.L."/>
            <person name="Salzberg S.L."/>
            <person name="Silva J.C."/>
            <person name="Haas B.J."/>
            <person name="Majoros W.H."/>
            <person name="Farzad M."/>
            <person name="Carlton J.M."/>
            <person name="Smith R.K. Jr."/>
            <person name="Garg J."/>
            <person name="Pearlman R.E."/>
            <person name="Karrer K.M."/>
            <person name="Sun L."/>
            <person name="Manning G."/>
            <person name="Elde N.C."/>
            <person name="Turkewitz A.P."/>
            <person name="Asai D.J."/>
            <person name="Wilkes D.E."/>
            <person name="Wang Y."/>
            <person name="Cai H."/>
            <person name="Collins K."/>
            <person name="Stewart B.A."/>
            <person name="Lee S.R."/>
            <person name="Wilamowska K."/>
            <person name="Weinberg Z."/>
            <person name="Ruzzo W.L."/>
            <person name="Wloga D."/>
            <person name="Gaertig J."/>
            <person name="Frankel J."/>
            <person name="Tsao C.-C."/>
            <person name="Gorovsky M.A."/>
            <person name="Keeling P.J."/>
            <person name="Waller R.F."/>
            <person name="Patron N.J."/>
            <person name="Cherry J.M."/>
            <person name="Stover N.A."/>
            <person name="Krieger C.J."/>
            <person name="del Toro C."/>
            <person name="Ryder H.F."/>
            <person name="Williamson S.C."/>
            <person name="Barbeau R.A."/>
            <person name="Hamilton E.P."/>
            <person name="Orias E."/>
        </authorList>
    </citation>
    <scope>NUCLEOTIDE SEQUENCE [LARGE SCALE GENOMIC DNA]</scope>
    <source>
        <strain evidence="3">SB210</strain>
    </source>
</reference>
<evidence type="ECO:0000256" key="1">
    <source>
        <dbReference type="SAM" id="Phobius"/>
    </source>
</evidence>
<organism evidence="2 3">
    <name type="scientific">Tetrahymena thermophila (strain SB210)</name>
    <dbReference type="NCBI Taxonomy" id="312017"/>
    <lineage>
        <taxon>Eukaryota</taxon>
        <taxon>Sar</taxon>
        <taxon>Alveolata</taxon>
        <taxon>Ciliophora</taxon>
        <taxon>Intramacronucleata</taxon>
        <taxon>Oligohymenophorea</taxon>
        <taxon>Hymenostomatida</taxon>
        <taxon>Tetrahymenina</taxon>
        <taxon>Tetrahymenidae</taxon>
        <taxon>Tetrahymena</taxon>
    </lineage>
</organism>
<keyword evidence="1" id="KW-1133">Transmembrane helix</keyword>
<dbReference type="AlphaFoldDB" id="W7XAC7"/>
<sequence length="210" mass="25503">MSIYMLKKSSIKVLQFQQNNIYLFIQFIFLFQSKIYLLLQNNLIINKLQQFIYIQNEERKFQMKHLLNKKYHNCYYIINNLQNTVVLQLLKPTLSHHLNLIIFLLISQIMNDMMVCDISNAVTAIYIYNIQYYTLKYVKLLHEGGWVQEDQNFYKFQQQLFIVPLFQNSQIFQMYSNRFQLQNNIIICMNLYMIILYLIFKKTNILNSIV</sequence>